<reference evidence="1" key="1">
    <citation type="submission" date="2015-07" db="EMBL/GenBank/DDBJ databases">
        <title>MeaNS - Measles Nucleotide Surveillance Program.</title>
        <authorList>
            <person name="Tran T."/>
            <person name="Druce J."/>
        </authorList>
    </citation>
    <scope>NUCLEOTIDE SEQUENCE</scope>
    <source>
        <strain evidence="1">UCB-OBI-ISO-001</strain>
        <tissue evidence="1">Gonad</tissue>
    </source>
</reference>
<protein>
    <submittedName>
        <fullName evidence="1">Uncharacterized protein</fullName>
    </submittedName>
</protein>
<gene>
    <name evidence="1" type="ORF">OCBIM_22031112mg</name>
</gene>
<accession>A0A0L8I6S2</accession>
<proteinExistence type="predicted"/>
<organism evidence="1">
    <name type="scientific">Octopus bimaculoides</name>
    <name type="common">California two-spotted octopus</name>
    <dbReference type="NCBI Taxonomy" id="37653"/>
    <lineage>
        <taxon>Eukaryota</taxon>
        <taxon>Metazoa</taxon>
        <taxon>Spiralia</taxon>
        <taxon>Lophotrochozoa</taxon>
        <taxon>Mollusca</taxon>
        <taxon>Cephalopoda</taxon>
        <taxon>Coleoidea</taxon>
        <taxon>Octopodiformes</taxon>
        <taxon>Octopoda</taxon>
        <taxon>Incirrata</taxon>
        <taxon>Octopodidae</taxon>
        <taxon>Octopus</taxon>
    </lineage>
</organism>
<dbReference type="EMBL" id="KQ416385">
    <property type="protein sequence ID" value="KOF97152.1"/>
    <property type="molecule type" value="Genomic_DNA"/>
</dbReference>
<sequence length="75" mass="8834">MSFLIYPIHSMFKTYKPIYRTFYVTGDSFSALSRRTKFSLVKPSKTLNQPLPSTLLTIHPRLSKQQNKQRNKEVK</sequence>
<name>A0A0L8I6S2_OCTBM</name>
<dbReference type="AlphaFoldDB" id="A0A0L8I6S2"/>
<evidence type="ECO:0000313" key="1">
    <source>
        <dbReference type="EMBL" id="KOF97152.1"/>
    </source>
</evidence>
<dbReference type="EMBL" id="KQ416385">
    <property type="protein sequence ID" value="KOF97151.1"/>
    <property type="molecule type" value="Genomic_DNA"/>
</dbReference>